<evidence type="ECO:0000313" key="4">
    <source>
        <dbReference type="Proteomes" id="UP000028091"/>
    </source>
</evidence>
<feature type="region of interest" description="Disordered" evidence="1">
    <location>
        <begin position="26"/>
        <end position="60"/>
    </location>
</feature>
<sequence>MKKFYALFLALGLTFTLAACGSTEDVSTGASKEKESTSTKAQSKNKKDDGSKKINASKHKTNAQGMKVNLGEIKIMKDRINVGMNIENTTDKVLNFYPDQGKAVAGSMQLDANLFMTDGDIGGEVEGGVKQDGVIQFLAPKGKEINIKNIKELKLKFGNVTTDDYMNSKDVTFTVKIK</sequence>
<accession>A0A081LCL8</accession>
<evidence type="ECO:0000256" key="2">
    <source>
        <dbReference type="SAM" id="SignalP"/>
    </source>
</evidence>
<comment type="caution">
    <text evidence="3">The sequence shown here is derived from an EMBL/GenBank/DDBJ whole genome shotgun (WGS) entry which is preliminary data.</text>
</comment>
<dbReference type="Proteomes" id="UP000028091">
    <property type="component" value="Unassembled WGS sequence"/>
</dbReference>
<evidence type="ECO:0000313" key="3">
    <source>
        <dbReference type="EMBL" id="KEP26994.1"/>
    </source>
</evidence>
<dbReference type="OrthoDB" id="2989765at2"/>
<dbReference type="PROSITE" id="PS51257">
    <property type="entry name" value="PROKAR_LIPOPROTEIN"/>
    <property type="match status" value="1"/>
</dbReference>
<reference evidence="3 4" key="1">
    <citation type="submission" date="2012-09" db="EMBL/GenBank/DDBJ databases">
        <title>Genome Sequence of Bacillus sp. DW5-4.</title>
        <authorList>
            <person name="Lai Q."/>
            <person name="Liu Y."/>
            <person name="Shao Z."/>
        </authorList>
    </citation>
    <scope>NUCLEOTIDE SEQUENCE [LARGE SCALE GENOMIC DNA]</scope>
    <source>
        <strain evidence="3 4">DW5-4</strain>
    </source>
</reference>
<name>A0A081LCL8_9BACI</name>
<feature type="signal peptide" evidence="2">
    <location>
        <begin position="1"/>
        <end position="18"/>
    </location>
</feature>
<dbReference type="AlphaFoldDB" id="A0A081LCL8"/>
<proteinExistence type="predicted"/>
<dbReference type="eggNOG" id="ENOG5032VS1">
    <property type="taxonomic scope" value="Bacteria"/>
</dbReference>
<organism evidence="3 4">
    <name type="scientific">Bacillus zhangzhouensis</name>
    <dbReference type="NCBI Taxonomy" id="1178540"/>
    <lineage>
        <taxon>Bacteria</taxon>
        <taxon>Bacillati</taxon>
        <taxon>Bacillota</taxon>
        <taxon>Bacilli</taxon>
        <taxon>Bacillales</taxon>
        <taxon>Bacillaceae</taxon>
        <taxon>Bacillus</taxon>
    </lineage>
</organism>
<keyword evidence="4" id="KW-1185">Reference proteome</keyword>
<gene>
    <name evidence="3" type="ORF">BA70_17430</name>
</gene>
<keyword evidence="2" id="KW-0732">Signal</keyword>
<feature type="chain" id="PRO_5039199084" description="Lipoprotein" evidence="2">
    <location>
        <begin position="19"/>
        <end position="178"/>
    </location>
</feature>
<dbReference type="EMBL" id="JOTP01000006">
    <property type="protein sequence ID" value="KEP26994.1"/>
    <property type="molecule type" value="Genomic_DNA"/>
</dbReference>
<evidence type="ECO:0000256" key="1">
    <source>
        <dbReference type="SAM" id="MobiDB-lite"/>
    </source>
</evidence>
<protein>
    <recommendedName>
        <fullName evidence="5">Lipoprotein</fullName>
    </recommendedName>
</protein>
<dbReference type="RefSeq" id="WP_034320361.1">
    <property type="nucleotide sequence ID" value="NZ_JOTP01000006.1"/>
</dbReference>
<evidence type="ECO:0008006" key="5">
    <source>
        <dbReference type="Google" id="ProtNLM"/>
    </source>
</evidence>